<dbReference type="AlphaFoldDB" id="A0AA86Q3T9"/>
<dbReference type="GO" id="GO:0016567">
    <property type="term" value="P:protein ubiquitination"/>
    <property type="evidence" value="ECO:0007669"/>
    <property type="project" value="TreeGrafter"/>
</dbReference>
<dbReference type="InterPro" id="IPR052079">
    <property type="entry name" value="E3_ligase/Copine_domain"/>
</dbReference>
<dbReference type="InterPro" id="IPR036465">
    <property type="entry name" value="vWFA_dom_sf"/>
</dbReference>
<accession>A0AA86Q3T9</accession>
<dbReference type="GO" id="GO:0004842">
    <property type="term" value="F:ubiquitin-protein transferase activity"/>
    <property type="evidence" value="ECO:0007669"/>
    <property type="project" value="TreeGrafter"/>
</dbReference>
<evidence type="ECO:0000259" key="1">
    <source>
        <dbReference type="Pfam" id="PF07002"/>
    </source>
</evidence>
<dbReference type="EMBL" id="CAXDID020000055">
    <property type="protein sequence ID" value="CAL6007248.1"/>
    <property type="molecule type" value="Genomic_DNA"/>
</dbReference>
<proteinExistence type="predicted"/>
<name>A0AA86Q3T9_9EUKA</name>
<evidence type="ECO:0000313" key="4">
    <source>
        <dbReference type="Proteomes" id="UP001642409"/>
    </source>
</evidence>
<dbReference type="PANTHER" id="PTHR45751">
    <property type="entry name" value="COPINE FAMILY PROTEIN 1"/>
    <property type="match status" value="1"/>
</dbReference>
<feature type="domain" description="Copine C-terminal" evidence="1">
    <location>
        <begin position="56"/>
        <end position="251"/>
    </location>
</feature>
<dbReference type="EMBL" id="CATOUU010000825">
    <property type="protein sequence ID" value="CAI9951720.1"/>
    <property type="molecule type" value="Genomic_DNA"/>
</dbReference>
<dbReference type="PANTHER" id="PTHR45751:SF11">
    <property type="entry name" value="COPINE FAMILY PROTEIN 2"/>
    <property type="match status" value="1"/>
</dbReference>
<comment type="caution">
    <text evidence="2">The sequence shown here is derived from an EMBL/GenBank/DDBJ whole genome shotgun (WGS) entry which is preliminary data.</text>
</comment>
<keyword evidence="4" id="KW-1185">Reference proteome</keyword>
<evidence type="ECO:0000313" key="3">
    <source>
        <dbReference type="EMBL" id="CAL6007248.1"/>
    </source>
</evidence>
<sequence>MSKVPLTEDKINTYSQLMRQMQMMGQIPFRTMFALDFSLSNTWIEPKNIVHNPTSDKNPYKVIMQYTQTQVGRVLKNSPVFGYRFGCKHSEDVKCCPLAFPENQNAQFETFDALIEGYKSGLKQTTLFGPTILTQVFKEAIQVQTEYCKKEPLVCIIITDGDIDDVEIDGEMLIQASKYPICFVCIGVGNGQFTKMKLFDDLKGRKFDNFQFLQYNEVERKMEFKCERPDQTLALEMFKELPAAIQKMKKAGII</sequence>
<dbReference type="SUPFAM" id="SSF53300">
    <property type="entry name" value="vWA-like"/>
    <property type="match status" value="1"/>
</dbReference>
<protein>
    <submittedName>
        <fullName evidence="2">Copine I</fullName>
    </submittedName>
    <submittedName>
        <fullName evidence="3">Copine_I</fullName>
    </submittedName>
</protein>
<dbReference type="GO" id="GO:0005634">
    <property type="term" value="C:nucleus"/>
    <property type="evidence" value="ECO:0007669"/>
    <property type="project" value="TreeGrafter"/>
</dbReference>
<dbReference type="InterPro" id="IPR010734">
    <property type="entry name" value="Copine_C"/>
</dbReference>
<evidence type="ECO:0000313" key="2">
    <source>
        <dbReference type="EMBL" id="CAI9951720.1"/>
    </source>
</evidence>
<reference evidence="3 4" key="2">
    <citation type="submission" date="2024-07" db="EMBL/GenBank/DDBJ databases">
        <authorList>
            <person name="Akdeniz Z."/>
        </authorList>
    </citation>
    <scope>NUCLEOTIDE SEQUENCE [LARGE SCALE GENOMIC DNA]</scope>
</reference>
<reference evidence="2" key="1">
    <citation type="submission" date="2023-06" db="EMBL/GenBank/DDBJ databases">
        <authorList>
            <person name="Kurt Z."/>
        </authorList>
    </citation>
    <scope>NUCLEOTIDE SEQUENCE</scope>
</reference>
<gene>
    <name evidence="3" type="ORF">HINF_LOCUS20547</name>
    <name evidence="2" type="ORF">HINF_LOCUS39365</name>
</gene>
<dbReference type="Pfam" id="PF07002">
    <property type="entry name" value="Copine"/>
    <property type="match status" value="1"/>
</dbReference>
<organism evidence="2">
    <name type="scientific">Hexamita inflata</name>
    <dbReference type="NCBI Taxonomy" id="28002"/>
    <lineage>
        <taxon>Eukaryota</taxon>
        <taxon>Metamonada</taxon>
        <taxon>Diplomonadida</taxon>
        <taxon>Hexamitidae</taxon>
        <taxon>Hexamitinae</taxon>
        <taxon>Hexamita</taxon>
    </lineage>
</organism>
<dbReference type="Proteomes" id="UP001642409">
    <property type="component" value="Unassembled WGS sequence"/>
</dbReference>